<dbReference type="InterPro" id="IPR027417">
    <property type="entry name" value="P-loop_NTPase"/>
</dbReference>
<accession>A0AA92TK32</accession>
<gene>
    <name evidence="3" type="ORF">DWX90_12745</name>
</gene>
<reference evidence="3 4" key="1">
    <citation type="submission" date="2018-08" db="EMBL/GenBank/DDBJ databases">
        <title>A genome reference for cultivated species of the human gut microbiota.</title>
        <authorList>
            <person name="Zou Y."/>
            <person name="Xue W."/>
            <person name="Luo G."/>
        </authorList>
    </citation>
    <scope>NUCLEOTIDE SEQUENCE [LARGE SCALE GENOMIC DNA]</scope>
    <source>
        <strain evidence="3 4">AF22-1</strain>
    </source>
</reference>
<evidence type="ECO:0000313" key="3">
    <source>
        <dbReference type="EMBL" id="RGS45640.1"/>
    </source>
</evidence>
<dbReference type="Proteomes" id="UP000286113">
    <property type="component" value="Unassembled WGS sequence"/>
</dbReference>
<dbReference type="Gene3D" id="3.40.50.300">
    <property type="entry name" value="P-loop containing nucleotide triphosphate hydrolases"/>
    <property type="match status" value="2"/>
</dbReference>
<feature type="domain" description="Endonuclease GajA/Old nuclease/RecF-like AAA" evidence="2">
    <location>
        <begin position="1"/>
        <end position="531"/>
    </location>
</feature>
<dbReference type="EMBL" id="QRVN01000031">
    <property type="protein sequence ID" value="RGS45640.1"/>
    <property type="molecule type" value="Genomic_DNA"/>
</dbReference>
<evidence type="ECO:0000256" key="1">
    <source>
        <dbReference type="SAM" id="Coils"/>
    </source>
</evidence>
<dbReference type="SUPFAM" id="SSF52540">
    <property type="entry name" value="P-loop containing nucleoside triphosphate hydrolases"/>
    <property type="match status" value="1"/>
</dbReference>
<dbReference type="PANTHER" id="PTHR32114">
    <property type="entry name" value="ABC TRANSPORTER ABCH.3"/>
    <property type="match status" value="1"/>
</dbReference>
<keyword evidence="1" id="KW-0175">Coiled coil</keyword>
<dbReference type="InterPro" id="IPR041685">
    <property type="entry name" value="AAA_GajA/Old/RecF-like"/>
</dbReference>
<organism evidence="3 4">
    <name type="scientific">Segatella copri</name>
    <dbReference type="NCBI Taxonomy" id="165179"/>
    <lineage>
        <taxon>Bacteria</taxon>
        <taxon>Pseudomonadati</taxon>
        <taxon>Bacteroidota</taxon>
        <taxon>Bacteroidia</taxon>
        <taxon>Bacteroidales</taxon>
        <taxon>Prevotellaceae</taxon>
        <taxon>Segatella</taxon>
    </lineage>
</organism>
<name>A0AA92TK32_9BACT</name>
<proteinExistence type="predicted"/>
<dbReference type="PANTHER" id="PTHR32114:SF2">
    <property type="entry name" value="ABC TRANSPORTER ABCH.3"/>
    <property type="match status" value="1"/>
</dbReference>
<protein>
    <recommendedName>
        <fullName evidence="2">Endonuclease GajA/Old nuclease/RecF-like AAA domain-containing protein</fullName>
    </recommendedName>
</protein>
<comment type="caution">
    <text evidence="3">The sequence shown here is derived from an EMBL/GenBank/DDBJ whole genome shotgun (WGS) entry which is preliminary data.</text>
</comment>
<evidence type="ECO:0000259" key="2">
    <source>
        <dbReference type="Pfam" id="PF13175"/>
    </source>
</evidence>
<feature type="coiled-coil region" evidence="1">
    <location>
        <begin position="440"/>
        <end position="523"/>
    </location>
</feature>
<dbReference type="AlphaFoldDB" id="A0AA92TK32"/>
<sequence length="717" mass="83746">MIIKKVSINNFRSYYGNNEFEFKDGLTLIIGDNGDGKTTFFEALEWLFNTSTEDVKTSNISAKRKRELGEDEHDRVSVSIVFQHDDGDKIVEKSFRFTNINGVIKTDDFSFVGYECIGAERSRVGGRQLLDKCFDFDMRRYCLFKGENELNVFENDTALKALVAKFSDIREFDKYVDLVTVLDEKSDRAYKKELKSDEKTKKRTDELDANSERLKQLIFDTKNDLQDQQRESENFDVRLEDLEKTEEFRARYTEIKNRLAKLKEDRATAYNRSKIDYNHALLDDLWILCAFDPIIVEYQRKIGGFRRTRRRLHDAHVEERGQLIGAKKAMEKVPMELDWDIPGQDALEEMIKDHRCKVCGHEAPEGSPELEFLKNKLANYIKHLHESRQKIDEQMTEAEKPLFPFNYLNELKALSTSLGGVKEREIVQLKTVIRDTMKFKLARKEEVRKLDEQIDELENDKKNLFIQANMSESVMDTDIKNVRGFYELKKRADEQIFKLKAELEKYKGDLATLEEEYSELKPKTGMGKVYEKVHKVMAVILKTFKGAREDNLRHFIDDLTEHANVYLDKLNSGDFHGEVKIDIREDDKARIYLVSNGERIMDPNGALRTTMYMSILFAISDITTRKREEDYPLIFDAPTSSFGEIKEDLFYNIIDSINKQCIIVTKDLLERDPVTGKSRLNEQKLQNLKCSVYRIRKVDDFDSNDISTISINIERIK</sequence>
<dbReference type="Pfam" id="PF13175">
    <property type="entry name" value="AAA_15"/>
    <property type="match status" value="1"/>
</dbReference>
<evidence type="ECO:0000313" key="4">
    <source>
        <dbReference type="Proteomes" id="UP000286113"/>
    </source>
</evidence>
<feature type="coiled-coil region" evidence="1">
    <location>
        <begin position="211"/>
        <end position="272"/>
    </location>
</feature>